<evidence type="ECO:0000256" key="3">
    <source>
        <dbReference type="ARBA" id="ARBA00022670"/>
    </source>
</evidence>
<dbReference type="FunFam" id="3.40.140.10:FF:000033">
    <property type="entry name" value="AMSH-like protease sst2"/>
    <property type="match status" value="1"/>
</dbReference>
<dbReference type="OrthoDB" id="3640at2759"/>
<comment type="similarity">
    <text evidence="2">Belongs to the peptidase M67C family.</text>
</comment>
<dbReference type="SUPFAM" id="SSF102712">
    <property type="entry name" value="JAB1/MPN domain"/>
    <property type="match status" value="1"/>
</dbReference>
<evidence type="ECO:0000313" key="12">
    <source>
        <dbReference type="Proteomes" id="UP001150538"/>
    </source>
</evidence>
<evidence type="ECO:0000259" key="10">
    <source>
        <dbReference type="PROSITE" id="PS50249"/>
    </source>
</evidence>
<keyword evidence="6" id="KW-0378">Hydrolase</keyword>
<dbReference type="GO" id="GO:0006508">
    <property type="term" value="P:proteolysis"/>
    <property type="evidence" value="ECO:0007669"/>
    <property type="project" value="UniProtKB-KW"/>
</dbReference>
<gene>
    <name evidence="11" type="ORF">H4219_001365</name>
</gene>
<dbReference type="PROSITE" id="PS50249">
    <property type="entry name" value="MPN"/>
    <property type="match status" value="1"/>
</dbReference>
<evidence type="ECO:0000313" key="11">
    <source>
        <dbReference type="EMBL" id="KAJ1920389.1"/>
    </source>
</evidence>
<dbReference type="GO" id="GO:0046872">
    <property type="term" value="F:metal ion binding"/>
    <property type="evidence" value="ECO:0007669"/>
    <property type="project" value="UniProtKB-KW"/>
</dbReference>
<comment type="caution">
    <text evidence="11">The sequence shown here is derived from an EMBL/GenBank/DDBJ whole genome shotgun (WGS) entry which is preliminary data.</text>
</comment>
<keyword evidence="3" id="KW-0645">Protease</keyword>
<feature type="domain" description="MPN" evidence="10">
    <location>
        <begin position="290"/>
        <end position="421"/>
    </location>
</feature>
<organism evidence="11 12">
    <name type="scientific">Mycoemilia scoparia</name>
    <dbReference type="NCBI Taxonomy" id="417184"/>
    <lineage>
        <taxon>Eukaryota</taxon>
        <taxon>Fungi</taxon>
        <taxon>Fungi incertae sedis</taxon>
        <taxon>Zoopagomycota</taxon>
        <taxon>Kickxellomycotina</taxon>
        <taxon>Kickxellomycetes</taxon>
        <taxon>Kickxellales</taxon>
        <taxon>Kickxellaceae</taxon>
        <taxon>Mycoemilia</taxon>
    </lineage>
</organism>
<dbReference type="Pfam" id="PF01398">
    <property type="entry name" value="JAB"/>
    <property type="match status" value="1"/>
</dbReference>
<proteinExistence type="inferred from homology"/>
<dbReference type="CDD" id="cd08066">
    <property type="entry name" value="MPN_AMSH_like"/>
    <property type="match status" value="1"/>
</dbReference>
<evidence type="ECO:0000256" key="2">
    <source>
        <dbReference type="ARBA" id="ARBA00010981"/>
    </source>
</evidence>
<name>A0A9W8A0P0_9FUNG</name>
<evidence type="ECO:0000256" key="1">
    <source>
        <dbReference type="ARBA" id="ARBA00001947"/>
    </source>
</evidence>
<dbReference type="EMBL" id="JANBPU010000014">
    <property type="protein sequence ID" value="KAJ1920389.1"/>
    <property type="molecule type" value="Genomic_DNA"/>
</dbReference>
<dbReference type="PANTHER" id="PTHR12947">
    <property type="entry name" value="AMSH-LIKE PROTEASE"/>
    <property type="match status" value="1"/>
</dbReference>
<accession>A0A9W8A0P0</accession>
<feature type="compositionally biased region" description="Pro residues" evidence="9">
    <location>
        <begin position="252"/>
        <end position="261"/>
    </location>
</feature>
<dbReference type="AlphaFoldDB" id="A0A9W8A0P0"/>
<dbReference type="GO" id="GO:0005768">
    <property type="term" value="C:endosome"/>
    <property type="evidence" value="ECO:0007669"/>
    <property type="project" value="TreeGrafter"/>
</dbReference>
<dbReference type="GO" id="GO:0140492">
    <property type="term" value="F:metal-dependent deubiquitinase activity"/>
    <property type="evidence" value="ECO:0007669"/>
    <property type="project" value="InterPro"/>
</dbReference>
<dbReference type="Gene3D" id="3.40.140.10">
    <property type="entry name" value="Cytidine Deaminase, domain 2"/>
    <property type="match status" value="1"/>
</dbReference>
<keyword evidence="12" id="KW-1185">Reference proteome</keyword>
<keyword evidence="5" id="KW-0833">Ubl conjugation pathway</keyword>
<reference evidence="11" key="1">
    <citation type="submission" date="2022-07" db="EMBL/GenBank/DDBJ databases">
        <title>Phylogenomic reconstructions and comparative analyses of Kickxellomycotina fungi.</title>
        <authorList>
            <person name="Reynolds N.K."/>
            <person name="Stajich J.E."/>
            <person name="Barry K."/>
            <person name="Grigoriev I.V."/>
            <person name="Crous P."/>
            <person name="Smith M.E."/>
        </authorList>
    </citation>
    <scope>NUCLEOTIDE SEQUENCE</scope>
    <source>
        <strain evidence="11">NBRC 100468</strain>
    </source>
</reference>
<sequence>MLNERDSSFVTELEQQLMGKHGSGLDLEEFGRRLAYVNFNPTELLRCYAALEKAKEILPKLFSIYANNDNSRENNDVSTTTGSTNPFDNSNRTNNTRIDGQTSSENFLSAFVPSTSSPVAVNQAVVIQAPVLPPVTFENGYHNGYDNSNPFNTFRRVDKEMSHISAISQPHLAPQTNPKSSSTLTVNKTFVNSNGDFDIEHNIHSDTIINSSRKAEEPQTKHWPNGDIESKRPPPPPLPPRPKESEYSSCRPIPPPLPPKPLEYSPLIDTDIFESTASAISNPREPLRTITIPDRIVDDFIKVAEPNTERNLETCAIICGVEIDDNNYHATSLIIPKQHATSDSCTTENEEEVTQVLNFNNLISLGWIHTHPTQTCFMSSLDLHTHCSYQLMLPEAIAIVCAPKSHPHWGVFRLTEPHGLNLIKNCREPSPFHPHDQTKPLYNETYPVGHVVMSPCELFILDLRY</sequence>
<dbReference type="Proteomes" id="UP001150538">
    <property type="component" value="Unassembled WGS sequence"/>
</dbReference>
<feature type="region of interest" description="Disordered" evidence="9">
    <location>
        <begin position="208"/>
        <end position="262"/>
    </location>
</feature>
<dbReference type="GO" id="GO:0061578">
    <property type="term" value="F:K63-linked deubiquitinase activity"/>
    <property type="evidence" value="ECO:0007669"/>
    <property type="project" value="InterPro"/>
</dbReference>
<keyword evidence="7" id="KW-0862">Zinc</keyword>
<evidence type="ECO:0000256" key="9">
    <source>
        <dbReference type="SAM" id="MobiDB-lite"/>
    </source>
</evidence>
<comment type="cofactor">
    <cofactor evidence="1">
        <name>Zn(2+)</name>
        <dbReference type="ChEBI" id="CHEBI:29105"/>
    </cofactor>
</comment>
<dbReference type="InterPro" id="IPR044098">
    <property type="entry name" value="STAMBP/STALP-like_MPN"/>
</dbReference>
<dbReference type="InterPro" id="IPR037518">
    <property type="entry name" value="MPN"/>
</dbReference>
<dbReference type="GO" id="GO:0070536">
    <property type="term" value="P:protein K63-linked deubiquitination"/>
    <property type="evidence" value="ECO:0007669"/>
    <property type="project" value="InterPro"/>
</dbReference>
<evidence type="ECO:0000256" key="5">
    <source>
        <dbReference type="ARBA" id="ARBA00022786"/>
    </source>
</evidence>
<keyword evidence="8" id="KW-0482">Metalloprotease</keyword>
<evidence type="ECO:0000256" key="7">
    <source>
        <dbReference type="ARBA" id="ARBA00022833"/>
    </source>
</evidence>
<evidence type="ECO:0000256" key="4">
    <source>
        <dbReference type="ARBA" id="ARBA00022723"/>
    </source>
</evidence>
<dbReference type="SMART" id="SM00232">
    <property type="entry name" value="JAB_MPN"/>
    <property type="match status" value="1"/>
</dbReference>
<keyword evidence="4" id="KW-0479">Metal-binding</keyword>
<protein>
    <recommendedName>
        <fullName evidence="10">MPN domain-containing protein</fullName>
    </recommendedName>
</protein>
<feature type="region of interest" description="Disordered" evidence="9">
    <location>
        <begin position="69"/>
        <end position="98"/>
    </location>
</feature>
<evidence type="ECO:0000256" key="8">
    <source>
        <dbReference type="ARBA" id="ARBA00023049"/>
    </source>
</evidence>
<evidence type="ECO:0000256" key="6">
    <source>
        <dbReference type="ARBA" id="ARBA00022801"/>
    </source>
</evidence>
<dbReference type="GO" id="GO:0016020">
    <property type="term" value="C:membrane"/>
    <property type="evidence" value="ECO:0007669"/>
    <property type="project" value="TreeGrafter"/>
</dbReference>
<dbReference type="InterPro" id="IPR000555">
    <property type="entry name" value="JAMM/MPN+_dom"/>
</dbReference>
<dbReference type="PANTHER" id="PTHR12947:SF13">
    <property type="entry name" value="FI19924P1"/>
    <property type="match status" value="1"/>
</dbReference>
<feature type="compositionally biased region" description="Polar residues" evidence="9">
    <location>
        <begin position="76"/>
        <end position="98"/>
    </location>
</feature>